<evidence type="ECO:0000256" key="3">
    <source>
        <dbReference type="ARBA" id="ARBA00022884"/>
    </source>
</evidence>
<organism evidence="8 9">
    <name type="scientific">Candidatus Kaiserbacteria bacterium RIFCSPHIGHO2_01_FULL_55_17</name>
    <dbReference type="NCBI Taxonomy" id="1798484"/>
    <lineage>
        <taxon>Bacteria</taxon>
        <taxon>Candidatus Kaiseribacteriota</taxon>
    </lineage>
</organism>
<accession>A0A1F6D9D3</accession>
<evidence type="ECO:0000256" key="1">
    <source>
        <dbReference type="ARBA" id="ARBA00007634"/>
    </source>
</evidence>
<dbReference type="Proteomes" id="UP000177958">
    <property type="component" value="Unassembled WGS sequence"/>
</dbReference>
<keyword evidence="4 7" id="KW-0689">Ribosomal protein</keyword>
<proteinExistence type="inferred from homology"/>
<keyword evidence="5 7" id="KW-0687">Ribonucleoprotein</keyword>
<reference evidence="8 9" key="1">
    <citation type="journal article" date="2016" name="Nat. Commun.">
        <title>Thousands of microbial genomes shed light on interconnected biogeochemical processes in an aquifer system.</title>
        <authorList>
            <person name="Anantharaman K."/>
            <person name="Brown C.T."/>
            <person name="Hug L.A."/>
            <person name="Sharon I."/>
            <person name="Castelle C.J."/>
            <person name="Probst A.J."/>
            <person name="Thomas B.C."/>
            <person name="Singh A."/>
            <person name="Wilkins M.J."/>
            <person name="Karaoz U."/>
            <person name="Brodie E.L."/>
            <person name="Williams K.H."/>
            <person name="Hubbard S.S."/>
            <person name="Banfield J.F."/>
        </authorList>
    </citation>
    <scope>NUCLEOTIDE SEQUENCE [LARGE SCALE GENOMIC DNA]</scope>
</reference>
<gene>
    <name evidence="7" type="primary">rpsT</name>
    <name evidence="8" type="ORF">A2853_03300</name>
</gene>
<evidence type="ECO:0000256" key="2">
    <source>
        <dbReference type="ARBA" id="ARBA00022730"/>
    </source>
</evidence>
<evidence type="ECO:0000313" key="8">
    <source>
        <dbReference type="EMBL" id="OGG57927.1"/>
    </source>
</evidence>
<dbReference type="GO" id="GO:0006412">
    <property type="term" value="P:translation"/>
    <property type="evidence" value="ECO:0007669"/>
    <property type="project" value="UniProtKB-UniRule"/>
</dbReference>
<dbReference type="Pfam" id="PF01649">
    <property type="entry name" value="Ribosomal_S20p"/>
    <property type="match status" value="1"/>
</dbReference>
<sequence length="86" mass="9404">MAKTSSAKKAQRGALRRRVFNARRKKAVKDVVKEMSKLIATKDAKASAAKLSTLFKAIDKAAKNGTMKKNTAARMKSRIAKRVSAL</sequence>
<comment type="similarity">
    <text evidence="1 7">Belongs to the bacterial ribosomal protein bS20 family.</text>
</comment>
<dbReference type="PANTHER" id="PTHR33398:SF1">
    <property type="entry name" value="SMALL RIBOSOMAL SUBUNIT PROTEIN BS20C"/>
    <property type="match status" value="1"/>
</dbReference>
<keyword evidence="2 7" id="KW-0699">rRNA-binding</keyword>
<dbReference type="HAMAP" id="MF_00500">
    <property type="entry name" value="Ribosomal_bS20"/>
    <property type="match status" value="1"/>
</dbReference>
<dbReference type="NCBIfam" id="TIGR00029">
    <property type="entry name" value="S20"/>
    <property type="match status" value="1"/>
</dbReference>
<keyword evidence="3 7" id="KW-0694">RNA-binding</keyword>
<dbReference type="EMBL" id="MFKX01000008">
    <property type="protein sequence ID" value="OGG57927.1"/>
    <property type="molecule type" value="Genomic_DNA"/>
</dbReference>
<evidence type="ECO:0000256" key="5">
    <source>
        <dbReference type="ARBA" id="ARBA00023274"/>
    </source>
</evidence>
<evidence type="ECO:0000256" key="6">
    <source>
        <dbReference type="ARBA" id="ARBA00035136"/>
    </source>
</evidence>
<evidence type="ECO:0000256" key="4">
    <source>
        <dbReference type="ARBA" id="ARBA00022980"/>
    </source>
</evidence>
<comment type="caution">
    <text evidence="8">The sequence shown here is derived from an EMBL/GenBank/DDBJ whole genome shotgun (WGS) entry which is preliminary data.</text>
</comment>
<dbReference type="GO" id="GO:0070181">
    <property type="term" value="F:small ribosomal subunit rRNA binding"/>
    <property type="evidence" value="ECO:0007669"/>
    <property type="project" value="TreeGrafter"/>
</dbReference>
<dbReference type="GO" id="GO:0015935">
    <property type="term" value="C:small ribosomal subunit"/>
    <property type="evidence" value="ECO:0007669"/>
    <property type="project" value="TreeGrafter"/>
</dbReference>
<dbReference type="InterPro" id="IPR002583">
    <property type="entry name" value="Ribosomal_bS20"/>
</dbReference>
<evidence type="ECO:0000256" key="7">
    <source>
        <dbReference type="HAMAP-Rule" id="MF_00500"/>
    </source>
</evidence>
<dbReference type="InterPro" id="IPR036510">
    <property type="entry name" value="Ribosomal_bS20_sf"/>
</dbReference>
<comment type="function">
    <text evidence="7">Binds directly to 16S ribosomal RNA.</text>
</comment>
<dbReference type="PANTHER" id="PTHR33398">
    <property type="entry name" value="30S RIBOSOMAL PROTEIN S20"/>
    <property type="match status" value="1"/>
</dbReference>
<protein>
    <recommendedName>
        <fullName evidence="6 7">Small ribosomal subunit protein bS20</fullName>
    </recommendedName>
</protein>
<name>A0A1F6D9D3_9BACT</name>
<dbReference type="AlphaFoldDB" id="A0A1F6D9D3"/>
<dbReference type="GO" id="GO:0003735">
    <property type="term" value="F:structural constituent of ribosome"/>
    <property type="evidence" value="ECO:0007669"/>
    <property type="project" value="InterPro"/>
</dbReference>
<evidence type="ECO:0000313" key="9">
    <source>
        <dbReference type="Proteomes" id="UP000177958"/>
    </source>
</evidence>
<dbReference type="Gene3D" id="1.20.58.110">
    <property type="entry name" value="Ribosomal protein S20"/>
    <property type="match status" value="1"/>
</dbReference>
<dbReference type="SUPFAM" id="SSF46992">
    <property type="entry name" value="Ribosomal protein S20"/>
    <property type="match status" value="1"/>
</dbReference>